<comment type="PTM">
    <text evidence="5">C-terminal thiocarboxylation occurs in 2 steps, it is first acyl-adenylated (-COAMP) via the hesA/moeB/thiF part of the MOCS3/UBA4 homolog, then thiocarboxylated (-COSH) via the rhodanese domain of the MOCS3/UBA4 homolog.</text>
</comment>
<evidence type="ECO:0000256" key="3">
    <source>
        <dbReference type="ARBA" id="ARBA00022694"/>
    </source>
</evidence>
<comment type="function">
    <text evidence="5">Acts as a sulfur carrier required for 2-thiolation of mcm(5)S(2)U at tRNA wobble positions of cytosolic tRNA(Lys), tRNA(Glu) and tRNA(Gln). Serves as sulfur donor in tRNA 2-thiolation reaction by being thiocarboxylated (-COSH) at its C-terminus by the MOCS3/UBA4 homolog. The sulfur is then transferred to tRNA to form 2-thiolation of mcm(5)S(2)U. Also acts as a ubiquitin-like protein (UBL) that is covalently conjugated via an isopeptide bond to lysine residues of target proteins. The thiocarboxylated form serves as substrate for conjugation and oxidative stress specifically induces the formation of UBL-protein conjugates.</text>
</comment>
<reference evidence="7 8" key="1">
    <citation type="journal article" date="2012" name="BMC Genomics">
        <title>Comparative genomic analysis and phylogenetic position of Theileria equi.</title>
        <authorList>
            <person name="Kappmeyer L.S."/>
            <person name="Thiagarajan M."/>
            <person name="Herndon D.R."/>
            <person name="Ramsay J.D."/>
            <person name="Caler E."/>
            <person name="Djikeng A."/>
            <person name="Gillespie J.J."/>
            <person name="Lau A.O."/>
            <person name="Roalson E.H."/>
            <person name="Silva J.C."/>
            <person name="Silva M.G."/>
            <person name="Suarez C.E."/>
            <person name="Ueti M.W."/>
            <person name="Nene V.M."/>
            <person name="Mealey R.H."/>
            <person name="Knowles D.P."/>
            <person name="Brayton K.A."/>
        </authorList>
    </citation>
    <scope>NUCLEOTIDE SEQUENCE [LARGE SCALE GENOMIC DNA]</scope>
    <source>
        <strain evidence="7 8">WA</strain>
    </source>
</reference>
<dbReference type="Pfam" id="PF09138">
    <property type="entry name" value="Urm1"/>
    <property type="match status" value="1"/>
</dbReference>
<gene>
    <name evidence="7" type="ORF">BEWA_036000</name>
</gene>
<comment type="pathway">
    <text evidence="5 6">tRNA modification; 5-methoxycarbonylmethyl-2-thiouridine-tRNA biosynthesis.</text>
</comment>
<sequence>MSNSGAGGQHLDITVEFSGGLESLTLEQTKELNLKIYTPKVDVGQLIAYIRRTVIGAKKDLFSFGPEASLSEQVRPDSLEAGGNSISTRVKVECKDSHFSGELNLNESCKIRPGILVLVNDIDWELLGTESCIIENKQRITFISTLHGG</sequence>
<dbReference type="RefSeq" id="XP_004833016.1">
    <property type="nucleotide sequence ID" value="XM_004832959.1"/>
</dbReference>
<dbReference type="GeneID" id="15807968"/>
<evidence type="ECO:0000256" key="6">
    <source>
        <dbReference type="RuleBase" id="RU361182"/>
    </source>
</evidence>
<dbReference type="Proteomes" id="UP000031512">
    <property type="component" value="Unassembled WGS sequence"/>
</dbReference>
<dbReference type="InterPro" id="IPR016155">
    <property type="entry name" value="Mopterin_synth/thiamin_S_b"/>
</dbReference>
<dbReference type="STRING" id="1537102.L1LE55"/>
<evidence type="ECO:0000313" key="8">
    <source>
        <dbReference type="Proteomes" id="UP000031512"/>
    </source>
</evidence>
<dbReference type="UniPathway" id="UPA00988"/>
<comment type="subcellular location">
    <subcellularLocation>
        <location evidence="5 6">Cytoplasm</location>
    </subcellularLocation>
</comment>
<protein>
    <recommendedName>
        <fullName evidence="5">Ubiquitin-related modifier 1 homolog</fullName>
    </recommendedName>
</protein>
<dbReference type="InterPro" id="IPR012675">
    <property type="entry name" value="Beta-grasp_dom_sf"/>
</dbReference>
<evidence type="ECO:0000256" key="4">
    <source>
        <dbReference type="ARBA" id="ARBA00022786"/>
    </source>
</evidence>
<dbReference type="VEuPathDB" id="PiroplasmaDB:BEWA_036000"/>
<evidence type="ECO:0000256" key="5">
    <source>
        <dbReference type="HAMAP-Rule" id="MF_03048"/>
    </source>
</evidence>
<name>L1LE55_THEEQ</name>
<dbReference type="OrthoDB" id="10248987at2759"/>
<dbReference type="AlphaFoldDB" id="L1LE55"/>
<dbReference type="SUPFAM" id="SSF54285">
    <property type="entry name" value="MoaD/ThiS"/>
    <property type="match status" value="1"/>
</dbReference>
<dbReference type="InterPro" id="IPR015221">
    <property type="entry name" value="Urm1"/>
</dbReference>
<dbReference type="GO" id="GO:0034227">
    <property type="term" value="P:tRNA thio-modification"/>
    <property type="evidence" value="ECO:0007669"/>
    <property type="project" value="UniProtKB-UniRule"/>
</dbReference>
<keyword evidence="2 5" id="KW-1017">Isopeptide bond</keyword>
<keyword evidence="8" id="KW-1185">Reference proteome</keyword>
<comment type="similarity">
    <text evidence="5 6">Belongs to the URM1 family.</text>
</comment>
<feature type="modified residue" description="1-thioglycine" evidence="5">
    <location>
        <position position="149"/>
    </location>
</feature>
<dbReference type="GO" id="GO:0005829">
    <property type="term" value="C:cytosol"/>
    <property type="evidence" value="ECO:0007669"/>
    <property type="project" value="UniProtKB-UniRule"/>
</dbReference>
<keyword evidence="4 5" id="KW-0833">Ubl conjugation pathway</keyword>
<keyword evidence="3 5" id="KW-0819">tRNA processing</keyword>
<dbReference type="PANTHER" id="PTHR14986">
    <property type="entry name" value="RURM1 PROTEIN"/>
    <property type="match status" value="1"/>
</dbReference>
<comment type="caution">
    <text evidence="7">The sequence shown here is derived from an EMBL/GenBank/DDBJ whole genome shotgun (WGS) entry which is preliminary data.</text>
</comment>
<evidence type="ECO:0000256" key="2">
    <source>
        <dbReference type="ARBA" id="ARBA00022499"/>
    </source>
</evidence>
<proteinExistence type="inferred from homology"/>
<dbReference type="HAMAP" id="MF_03048">
    <property type="entry name" value="Urm1"/>
    <property type="match status" value="1"/>
</dbReference>
<keyword evidence="1 5" id="KW-0963">Cytoplasm</keyword>
<dbReference type="Gene3D" id="3.10.20.30">
    <property type="match status" value="1"/>
</dbReference>
<organism evidence="7 8">
    <name type="scientific">Theileria equi strain WA</name>
    <dbReference type="NCBI Taxonomy" id="1537102"/>
    <lineage>
        <taxon>Eukaryota</taxon>
        <taxon>Sar</taxon>
        <taxon>Alveolata</taxon>
        <taxon>Apicomplexa</taxon>
        <taxon>Aconoidasida</taxon>
        <taxon>Piroplasmida</taxon>
        <taxon>Theileriidae</taxon>
        <taxon>Theileria</taxon>
    </lineage>
</organism>
<feature type="cross-link" description="Glycyl lysine isopeptide (Gly-Lys) (interchain with K-? in acceptor proteins)" evidence="5">
    <location>
        <position position="149"/>
    </location>
</feature>
<dbReference type="GO" id="GO:0032447">
    <property type="term" value="P:protein urmylation"/>
    <property type="evidence" value="ECO:0007669"/>
    <property type="project" value="UniProtKB-UniRule"/>
</dbReference>
<dbReference type="eggNOG" id="KOG4146">
    <property type="taxonomic scope" value="Eukaryota"/>
</dbReference>
<dbReference type="GO" id="GO:0002098">
    <property type="term" value="P:tRNA wobble uridine modification"/>
    <property type="evidence" value="ECO:0007669"/>
    <property type="project" value="UniProtKB-UniRule"/>
</dbReference>
<accession>L1LE55</accession>
<evidence type="ECO:0000313" key="7">
    <source>
        <dbReference type="EMBL" id="EKX73564.1"/>
    </source>
</evidence>
<evidence type="ECO:0000256" key="1">
    <source>
        <dbReference type="ARBA" id="ARBA00022490"/>
    </source>
</evidence>
<dbReference type="EMBL" id="ACOU01000002">
    <property type="protein sequence ID" value="EKX73564.1"/>
    <property type="molecule type" value="Genomic_DNA"/>
</dbReference>
<dbReference type="KEGG" id="beq:BEWA_036000"/>